<feature type="domain" description="Glycosyltransferase 2-like" evidence="4">
    <location>
        <begin position="24"/>
        <end position="184"/>
    </location>
</feature>
<evidence type="ECO:0000256" key="3">
    <source>
        <dbReference type="ARBA" id="ARBA00022679"/>
    </source>
</evidence>
<dbReference type="Gene3D" id="3.90.550.10">
    <property type="entry name" value="Spore Coat Polysaccharide Biosynthesis Protein SpsA, Chain A"/>
    <property type="match status" value="1"/>
</dbReference>
<evidence type="ECO:0000313" key="6">
    <source>
        <dbReference type="Proteomes" id="UP000676194"/>
    </source>
</evidence>
<gene>
    <name evidence="5" type="ORF">KIH39_02180</name>
</gene>
<comment type="similarity">
    <text evidence="1">Belongs to the glycosyltransferase 2 family.</text>
</comment>
<dbReference type="PANTHER" id="PTHR43398">
    <property type="entry name" value="DOLICHOL-PHOSPHATE MANNOSYLTRANSFERASE SUBUNIT 1"/>
    <property type="match status" value="1"/>
</dbReference>
<dbReference type="Pfam" id="PF00535">
    <property type="entry name" value="Glycos_transf_2"/>
    <property type="match status" value="1"/>
</dbReference>
<keyword evidence="6" id="KW-1185">Reference proteome</keyword>
<dbReference type="Proteomes" id="UP000676194">
    <property type="component" value="Chromosome"/>
</dbReference>
<dbReference type="InterPro" id="IPR001173">
    <property type="entry name" value="Glyco_trans_2-like"/>
</dbReference>
<dbReference type="GO" id="GO:0009247">
    <property type="term" value="P:glycolipid biosynthetic process"/>
    <property type="evidence" value="ECO:0007669"/>
    <property type="project" value="TreeGrafter"/>
</dbReference>
<sequence length="266" mass="29582">MQAGSQPDGENSGVSPAVRLLVTLATYNERDNLRALSEEILSKVPFAQLLVIDDNSPDGTGKLADELKAADPRIDVIHRSGKLGLGTAMLAACKYAFENEFDFLLNLDADFSHPPRFIPAILEGMKRNDVMIGSRYTPGGGTENWPLSRKIISRSVNLLVRILFGMGVRDASGAFRCYRVSKLRQAKLERIWSRGYSFQQEVLYRCFRAGSKLGETPIIFENRRAGVSKVNLREAVRSLSMLVFLGIRYRLGLDHVAKLSLPVLSH</sequence>
<name>A0A8E6B9A8_9BACT</name>
<dbReference type="GO" id="GO:0004582">
    <property type="term" value="F:dolichyl-phosphate beta-D-mannosyltransferase activity"/>
    <property type="evidence" value="ECO:0007669"/>
    <property type="project" value="InterPro"/>
</dbReference>
<dbReference type="EMBL" id="CP074694">
    <property type="protein sequence ID" value="QVL32750.1"/>
    <property type="molecule type" value="Genomic_DNA"/>
</dbReference>
<dbReference type="KEGG" id="tsph:KIH39_02180"/>
<dbReference type="GO" id="GO:0016020">
    <property type="term" value="C:membrane"/>
    <property type="evidence" value="ECO:0007669"/>
    <property type="project" value="GOC"/>
</dbReference>
<dbReference type="CDD" id="cd06442">
    <property type="entry name" value="DPM1_like"/>
    <property type="match status" value="1"/>
</dbReference>
<accession>A0A8E6B9A8</accession>
<keyword evidence="3" id="KW-0808">Transferase</keyword>
<protein>
    <submittedName>
        <fullName evidence="5">Polyprenol monophosphomannose synthase</fullName>
    </submittedName>
</protein>
<dbReference type="InterPro" id="IPR029044">
    <property type="entry name" value="Nucleotide-diphossugar_trans"/>
</dbReference>
<reference evidence="5" key="1">
    <citation type="submission" date="2021-05" db="EMBL/GenBank/DDBJ databases">
        <title>Complete genome sequence of the cellulolytic planctomycete Telmatocola sphagniphila SP2T and characterization of the first cellulase from planctomycetes.</title>
        <authorList>
            <person name="Rakitin A.L."/>
            <person name="Beletsky A.V."/>
            <person name="Naumoff D.G."/>
            <person name="Kulichevskaya I.S."/>
            <person name="Mardanov A.V."/>
            <person name="Ravin N.V."/>
            <person name="Dedysh S.N."/>
        </authorList>
    </citation>
    <scope>NUCLEOTIDE SEQUENCE</scope>
    <source>
        <strain evidence="5">SP2T</strain>
    </source>
</reference>
<proteinExistence type="inferred from homology"/>
<evidence type="ECO:0000313" key="5">
    <source>
        <dbReference type="EMBL" id="QVL32750.1"/>
    </source>
</evidence>
<dbReference type="FunFam" id="3.90.550.10:FF:000122">
    <property type="entry name" value="Dolichol-phosphate mannosyltransferase subunit 1"/>
    <property type="match status" value="1"/>
</dbReference>
<dbReference type="AlphaFoldDB" id="A0A8E6B9A8"/>
<evidence type="ECO:0000259" key="4">
    <source>
        <dbReference type="Pfam" id="PF00535"/>
    </source>
</evidence>
<organism evidence="5 6">
    <name type="scientific">Telmatocola sphagniphila</name>
    <dbReference type="NCBI Taxonomy" id="1123043"/>
    <lineage>
        <taxon>Bacteria</taxon>
        <taxon>Pseudomonadati</taxon>
        <taxon>Planctomycetota</taxon>
        <taxon>Planctomycetia</taxon>
        <taxon>Gemmatales</taxon>
        <taxon>Gemmataceae</taxon>
    </lineage>
</organism>
<dbReference type="SUPFAM" id="SSF53448">
    <property type="entry name" value="Nucleotide-diphospho-sugar transferases"/>
    <property type="match status" value="1"/>
</dbReference>
<dbReference type="InterPro" id="IPR039528">
    <property type="entry name" value="DPM1-like"/>
</dbReference>
<keyword evidence="2" id="KW-0328">Glycosyltransferase</keyword>
<dbReference type="RefSeq" id="WP_213497640.1">
    <property type="nucleotide sequence ID" value="NZ_CP074694.1"/>
</dbReference>
<dbReference type="PANTHER" id="PTHR43398:SF1">
    <property type="entry name" value="DOLICHOL-PHOSPHATE MANNOSYLTRANSFERASE SUBUNIT 1"/>
    <property type="match status" value="1"/>
</dbReference>
<evidence type="ECO:0000256" key="2">
    <source>
        <dbReference type="ARBA" id="ARBA00022676"/>
    </source>
</evidence>
<evidence type="ECO:0000256" key="1">
    <source>
        <dbReference type="ARBA" id="ARBA00006739"/>
    </source>
</evidence>